<dbReference type="Pfam" id="PF03428">
    <property type="entry name" value="RP-C"/>
    <property type="match status" value="1"/>
</dbReference>
<dbReference type="NCBIfam" id="NF040974">
    <property type="entry name" value="RepABC_RepC"/>
    <property type="match status" value="1"/>
</dbReference>
<gene>
    <name evidence="4" type="ORF">ADU59_00870</name>
</gene>
<dbReference type="AlphaFoldDB" id="A0A1C7P7U4"/>
<keyword evidence="5" id="KW-1185">Reference proteome</keyword>
<proteinExistence type="predicted"/>
<feature type="region of interest" description="Disordered" evidence="1">
    <location>
        <begin position="403"/>
        <end position="440"/>
    </location>
</feature>
<dbReference type="InterPro" id="IPR047611">
    <property type="entry name" value="RepABC_RepC"/>
</dbReference>
<dbReference type="Pfam" id="PF11800">
    <property type="entry name" value="RP-C_C"/>
    <property type="match status" value="1"/>
</dbReference>
<dbReference type="OrthoDB" id="7488837at2"/>
<accession>A0A1C7P7U4</accession>
<sequence length="440" mass="48827">MMTAVNVTTPFGRRPMTLGHIASQMAAKAVAPDAVAHKWQVFQHIRESRELIGATDRSLSILNALLTFHPETALTGGTELVVWPSNEQLMARANGMPATTLRRHLAVLVDCGLIIRRDSPNGKRFARKGRGGEVEQAYGFDLSPIVARADEFRDLAQAVQAEKKAFRVAKERLTLLRRDIVKMIETGIDESVPGKWGRVSQTYQGIVGRLPRSAPRQIVESIAQELEELWTEIRDILESFTKTMNLDANESHNGRHIQNSKPDSKFESEYGFREKDEAGGNAAETDNVRSLPKRELPLGIVLDACPEIRELAQGGSIRHWRDLLAATDLARPMLGISPSAWQEARETMGEQHAAITLASIYQRAGQINNAGGYLRSLTDRAKDGKFSTWPMVMALLRAKLDEQKNAASAGKPRTDEDAEDDSRVHVSASLLKSLQKPRSW</sequence>
<dbReference type="InterPro" id="IPR021760">
    <property type="entry name" value="RepC_C"/>
</dbReference>
<evidence type="ECO:0000259" key="2">
    <source>
        <dbReference type="Pfam" id="PF03428"/>
    </source>
</evidence>
<evidence type="ECO:0000256" key="1">
    <source>
        <dbReference type="SAM" id="MobiDB-lite"/>
    </source>
</evidence>
<dbReference type="SUPFAM" id="SSF46785">
    <property type="entry name" value="Winged helix' DNA-binding domain"/>
    <property type="match status" value="1"/>
</dbReference>
<feature type="domain" description="Plasmid replication protein C N-terminal" evidence="2">
    <location>
        <begin position="14"/>
        <end position="187"/>
    </location>
</feature>
<dbReference type="PATRIC" id="fig|1612624.7.peg.183"/>
<evidence type="ECO:0000313" key="5">
    <source>
        <dbReference type="Proteomes" id="UP000093111"/>
    </source>
</evidence>
<dbReference type="NCBIfam" id="NF010396">
    <property type="entry name" value="PRK13824.1"/>
    <property type="match status" value="1"/>
</dbReference>
<name>A0A1C7P7U4_9HYPH</name>
<keyword evidence="4" id="KW-0614">Plasmid</keyword>
<dbReference type="GO" id="GO:0006355">
    <property type="term" value="P:regulation of DNA-templated transcription"/>
    <property type="evidence" value="ECO:0007669"/>
    <property type="project" value="UniProtKB-ARBA"/>
</dbReference>
<feature type="region of interest" description="Disordered" evidence="1">
    <location>
        <begin position="248"/>
        <end position="267"/>
    </location>
</feature>
<geneLocation type="plasmid" evidence="5">
    <name>pf5.1b</name>
</geneLocation>
<organism evidence="4 5">
    <name type="scientific">Pararhizobium polonicum</name>
    <dbReference type="NCBI Taxonomy" id="1612624"/>
    <lineage>
        <taxon>Bacteria</taxon>
        <taxon>Pseudomonadati</taxon>
        <taxon>Pseudomonadota</taxon>
        <taxon>Alphaproteobacteria</taxon>
        <taxon>Hyphomicrobiales</taxon>
        <taxon>Rhizobiaceae</taxon>
        <taxon>Rhizobium/Agrobacterium group</taxon>
        <taxon>Pararhizobium</taxon>
    </lineage>
</organism>
<dbReference type="Proteomes" id="UP000093111">
    <property type="component" value="Plasmid pF5.1b"/>
</dbReference>
<feature type="compositionally biased region" description="Polar residues" evidence="1">
    <location>
        <begin position="430"/>
        <end position="440"/>
    </location>
</feature>
<dbReference type="InterPro" id="IPR005090">
    <property type="entry name" value="RepC_N"/>
</dbReference>
<dbReference type="InterPro" id="IPR011991">
    <property type="entry name" value="ArsR-like_HTH"/>
</dbReference>
<protein>
    <submittedName>
        <fullName evidence="4">Replication initiation protein RepC</fullName>
    </submittedName>
</protein>
<evidence type="ECO:0000313" key="4">
    <source>
        <dbReference type="EMBL" id="OBZ97329.1"/>
    </source>
</evidence>
<dbReference type="EMBL" id="LGLV01000002">
    <property type="protein sequence ID" value="OBZ97329.1"/>
    <property type="molecule type" value="Genomic_DNA"/>
</dbReference>
<comment type="caution">
    <text evidence="4">The sequence shown here is derived from an EMBL/GenBank/DDBJ whole genome shotgun (WGS) entry which is preliminary data.</text>
</comment>
<evidence type="ECO:0000259" key="3">
    <source>
        <dbReference type="Pfam" id="PF11800"/>
    </source>
</evidence>
<reference evidence="4 5" key="1">
    <citation type="journal article" date="2016" name="Syst. Appl. Microbiol.">
        <title>Pararhizobium polonicum sp. nov. isolated from tumors on stone fruit rootstocks.</title>
        <authorList>
            <person name="Pulawska J."/>
            <person name="Kuzmanovic N."/>
            <person name="Willems A."/>
            <person name="Pothier J.F."/>
        </authorList>
    </citation>
    <scope>NUCLEOTIDE SEQUENCE [LARGE SCALE GENOMIC DNA]</scope>
    <source>
        <strain evidence="4 5">F5.1</strain>
        <plasmid evidence="4">pF5.1b</plasmid>
    </source>
</reference>
<dbReference type="CDD" id="cd00090">
    <property type="entry name" value="HTH_ARSR"/>
    <property type="match status" value="1"/>
</dbReference>
<feature type="domain" description="Plasmid replication protein C C-terminal" evidence="3">
    <location>
        <begin position="297"/>
        <end position="397"/>
    </location>
</feature>
<dbReference type="InterPro" id="IPR036390">
    <property type="entry name" value="WH_DNA-bd_sf"/>
</dbReference>